<reference evidence="3 4" key="1">
    <citation type="journal article" date="2019" name="Nat. Ecol. Evol.">
        <title>Megaphylogeny resolves global patterns of mushroom evolution.</title>
        <authorList>
            <person name="Varga T."/>
            <person name="Krizsan K."/>
            <person name="Foldi C."/>
            <person name="Dima B."/>
            <person name="Sanchez-Garcia M."/>
            <person name="Sanchez-Ramirez S."/>
            <person name="Szollosi G.J."/>
            <person name="Szarkandi J.G."/>
            <person name="Papp V."/>
            <person name="Albert L."/>
            <person name="Andreopoulos W."/>
            <person name="Angelini C."/>
            <person name="Antonin V."/>
            <person name="Barry K.W."/>
            <person name="Bougher N.L."/>
            <person name="Buchanan P."/>
            <person name="Buyck B."/>
            <person name="Bense V."/>
            <person name="Catcheside P."/>
            <person name="Chovatia M."/>
            <person name="Cooper J."/>
            <person name="Damon W."/>
            <person name="Desjardin D."/>
            <person name="Finy P."/>
            <person name="Geml J."/>
            <person name="Haridas S."/>
            <person name="Hughes K."/>
            <person name="Justo A."/>
            <person name="Karasinski D."/>
            <person name="Kautmanova I."/>
            <person name="Kiss B."/>
            <person name="Kocsube S."/>
            <person name="Kotiranta H."/>
            <person name="LaButti K.M."/>
            <person name="Lechner B.E."/>
            <person name="Liimatainen K."/>
            <person name="Lipzen A."/>
            <person name="Lukacs Z."/>
            <person name="Mihaltcheva S."/>
            <person name="Morgado L.N."/>
            <person name="Niskanen T."/>
            <person name="Noordeloos M.E."/>
            <person name="Ohm R.A."/>
            <person name="Ortiz-Santana B."/>
            <person name="Ovrebo C."/>
            <person name="Racz N."/>
            <person name="Riley R."/>
            <person name="Savchenko A."/>
            <person name="Shiryaev A."/>
            <person name="Soop K."/>
            <person name="Spirin V."/>
            <person name="Szebenyi C."/>
            <person name="Tomsovsky M."/>
            <person name="Tulloss R.E."/>
            <person name="Uehling J."/>
            <person name="Grigoriev I.V."/>
            <person name="Vagvolgyi C."/>
            <person name="Papp T."/>
            <person name="Martin F.M."/>
            <person name="Miettinen O."/>
            <person name="Hibbett D.S."/>
            <person name="Nagy L.G."/>
        </authorList>
    </citation>
    <scope>NUCLEOTIDE SEQUENCE [LARGE SCALE GENOMIC DNA]</scope>
    <source>
        <strain evidence="3 4">FP101781</strain>
    </source>
</reference>
<dbReference type="OrthoDB" id="3227959at2759"/>
<feature type="region of interest" description="Disordered" evidence="1">
    <location>
        <begin position="49"/>
        <end position="84"/>
    </location>
</feature>
<dbReference type="EMBL" id="QPFP01000005">
    <property type="protein sequence ID" value="TEB36654.1"/>
    <property type="molecule type" value="Genomic_DNA"/>
</dbReference>
<dbReference type="PROSITE" id="PS50097">
    <property type="entry name" value="BTB"/>
    <property type="match status" value="1"/>
</dbReference>
<feature type="compositionally biased region" description="Polar residues" evidence="1">
    <location>
        <begin position="49"/>
        <end position="59"/>
    </location>
</feature>
<dbReference type="InterPro" id="IPR011333">
    <property type="entry name" value="SKP1/BTB/POZ_sf"/>
</dbReference>
<feature type="region of interest" description="Disordered" evidence="1">
    <location>
        <begin position="1"/>
        <end position="27"/>
    </location>
</feature>
<dbReference type="STRING" id="71717.A0A4Y7TRV4"/>
<dbReference type="SUPFAM" id="SSF54695">
    <property type="entry name" value="POZ domain"/>
    <property type="match status" value="1"/>
</dbReference>
<dbReference type="InterPro" id="IPR000210">
    <property type="entry name" value="BTB/POZ_dom"/>
</dbReference>
<protein>
    <recommendedName>
        <fullName evidence="2">BTB domain-containing protein</fullName>
    </recommendedName>
</protein>
<accession>A0A4Y7TRV4</accession>
<keyword evidence="4" id="KW-1185">Reference proteome</keyword>
<evidence type="ECO:0000313" key="4">
    <source>
        <dbReference type="Proteomes" id="UP000298030"/>
    </source>
</evidence>
<proteinExistence type="predicted"/>
<evidence type="ECO:0000256" key="1">
    <source>
        <dbReference type="SAM" id="MobiDB-lite"/>
    </source>
</evidence>
<name>A0A4Y7TRV4_COPMI</name>
<dbReference type="Gene3D" id="3.30.710.10">
    <property type="entry name" value="Potassium Channel Kv1.1, Chain A"/>
    <property type="match status" value="1"/>
</dbReference>
<comment type="caution">
    <text evidence="3">The sequence shown here is derived from an EMBL/GenBank/DDBJ whole genome shotgun (WGS) entry which is preliminary data.</text>
</comment>
<feature type="compositionally biased region" description="Low complexity" evidence="1">
    <location>
        <begin position="14"/>
        <end position="27"/>
    </location>
</feature>
<dbReference type="Proteomes" id="UP000298030">
    <property type="component" value="Unassembled WGS sequence"/>
</dbReference>
<sequence>MYEMEDTSEGHPRSSTSSGASAGNAAGTIHLNGQQTKLATGLRPARSSSTLASFVSQSQHSRRARSTRSMATLNPPETKFSSLKYGDKDELGKASILDAQTGVRLQRHKGLWFEDGSVVCRVENNLFCVHMSVLERHSEFFKDMFTIPQPSEGQGQSDSLVIEGSIMRHSPQLIPVITLFDRAEDVANLLNALYDIGPAFGDNGDDDFRVVSGILRLATKYIIDELREMALTHLSTAWPSTLKAWDLREDLARSYEIDFLVPAARRYPHPFAVINLAREVDSPSLLLSAFYDLSRYSYSQIFEPHEDDPLYRPPPHETPSLSPADTSRLCVGKEHTQQMITTMIQAMGNGHHIRQAGQPHMLGQYSLLRRSSSSGAVCVSAAACRKDFTELVELATQHYMFDRERGCYDPLYVAEELGQLKSAEISECKACAKSLEAWAAREREKIWRLIPFWFRLDTA</sequence>
<dbReference type="AlphaFoldDB" id="A0A4Y7TRV4"/>
<organism evidence="3 4">
    <name type="scientific">Coprinellus micaceus</name>
    <name type="common">Glistening ink-cap mushroom</name>
    <name type="synonym">Coprinus micaceus</name>
    <dbReference type="NCBI Taxonomy" id="71717"/>
    <lineage>
        <taxon>Eukaryota</taxon>
        <taxon>Fungi</taxon>
        <taxon>Dikarya</taxon>
        <taxon>Basidiomycota</taxon>
        <taxon>Agaricomycotina</taxon>
        <taxon>Agaricomycetes</taxon>
        <taxon>Agaricomycetidae</taxon>
        <taxon>Agaricales</taxon>
        <taxon>Agaricineae</taxon>
        <taxon>Psathyrellaceae</taxon>
        <taxon>Coprinellus</taxon>
    </lineage>
</organism>
<dbReference type="SMART" id="SM00225">
    <property type="entry name" value="BTB"/>
    <property type="match status" value="1"/>
</dbReference>
<feature type="domain" description="BTB" evidence="2">
    <location>
        <begin position="114"/>
        <end position="195"/>
    </location>
</feature>
<feature type="region of interest" description="Disordered" evidence="1">
    <location>
        <begin position="307"/>
        <end position="326"/>
    </location>
</feature>
<gene>
    <name evidence="3" type="ORF">FA13DRAFT_1682809</name>
</gene>
<evidence type="ECO:0000313" key="3">
    <source>
        <dbReference type="EMBL" id="TEB36654.1"/>
    </source>
</evidence>
<evidence type="ECO:0000259" key="2">
    <source>
        <dbReference type="PROSITE" id="PS50097"/>
    </source>
</evidence>